<evidence type="ECO:0000256" key="3">
    <source>
        <dbReference type="ARBA" id="ARBA00014389"/>
    </source>
</evidence>
<evidence type="ECO:0000256" key="4">
    <source>
        <dbReference type="ARBA" id="ARBA00022844"/>
    </source>
</evidence>
<evidence type="ECO:0000313" key="10">
    <source>
        <dbReference type="EMBL" id="AJG06166.1"/>
    </source>
</evidence>
<reference evidence="10 11" key="1">
    <citation type="submission" date="2014-10" db="EMBL/GenBank/DDBJ databases">
        <authorList>
            <consortium name="USAID EPT PREDICT program"/>
            <person name="Ng T.F.F."/>
            <person name="LeBreton M."/>
            <person name="Schneider B.S."/>
            <person name="Gillis A."/>
            <person name="Tamoufe U."/>
            <person name="Diffo L.D.D."/>
            <person name="Takuo J.M."/>
            <person name="Kondov N.O."/>
            <person name="Coffey L."/>
            <person name="Wolfe N.D."/>
            <person name="Delwart E."/>
        </authorList>
    </citation>
    <scope>NUCLEOTIDE SEQUENCE [LARGE SCALE GENOMIC DNA]</scope>
    <source>
        <strain evidence="10">PREDICT-06509</strain>
    </source>
</reference>
<dbReference type="Proteomes" id="UP000143088">
    <property type="component" value="Segment"/>
</dbReference>
<keyword evidence="11" id="KW-1185">Reference proteome</keyword>
<dbReference type="Pfam" id="PF01481">
    <property type="entry name" value="Arteri_nucleo"/>
    <property type="match status" value="1"/>
</dbReference>
<protein>
    <recommendedName>
        <fullName evidence="3">Nucleoprotein</fullName>
    </recommendedName>
    <alternativeName>
        <fullName evidence="8">Nucleocapsid protein</fullName>
    </alternativeName>
</protein>
<evidence type="ECO:0000256" key="1">
    <source>
        <dbReference type="ARBA" id="ARBA00004328"/>
    </source>
</evidence>
<dbReference type="GeneID" id="37616016"/>
<sequence>MSGPIGFSHALFDQLTRAGMPRRKAHKNPQPAHQDLVKALSSLLNKGQGPKKGQAGSGSRQKRHENALQYPLAQPGDLRRMLKPTSAPMVRSALLSAFNSGGGILVGDADGKVTFTCDIQVPPRFIHQPKQPSE</sequence>
<keyword evidence="5" id="KW-0694">RNA-binding</keyword>
<dbReference type="GO" id="GO:1990904">
    <property type="term" value="C:ribonucleoprotein complex"/>
    <property type="evidence" value="ECO:0007669"/>
    <property type="project" value="UniProtKB-KW"/>
</dbReference>
<organism evidence="10 11">
    <name type="scientific">African pouched rat arterivirus</name>
    <dbReference type="NCBI Taxonomy" id="1965064"/>
    <lineage>
        <taxon>Viruses</taxon>
        <taxon>Riboviria</taxon>
        <taxon>Orthornavirae</taxon>
        <taxon>Pisuviricota</taxon>
        <taxon>Pisoniviricetes</taxon>
        <taxon>Nidovirales</taxon>
        <taxon>Arnidovirineae</taxon>
        <taxon>Arteriviridae</taxon>
        <taxon>Heroarterivirinae</taxon>
        <taxon>Lambdaarterivirus</taxon>
        <taxon>Lambdaarterivirus afriporav</taxon>
    </lineage>
</organism>
<dbReference type="InterPro" id="IPR002484">
    <property type="entry name" value="Arte_nucleocap"/>
</dbReference>
<dbReference type="RefSeq" id="YP_009118969.1">
    <property type="nucleotide sequence ID" value="NC_026439.1"/>
</dbReference>
<evidence type="ECO:0000256" key="6">
    <source>
        <dbReference type="ARBA" id="ARBA00023086"/>
    </source>
</evidence>
<dbReference type="SUPFAM" id="SSF103068">
    <property type="entry name" value="Nucleocapsid protein dimerization domain"/>
    <property type="match status" value="1"/>
</dbReference>
<evidence type="ECO:0000256" key="5">
    <source>
        <dbReference type="ARBA" id="ARBA00022884"/>
    </source>
</evidence>
<dbReference type="GO" id="GO:0019013">
    <property type="term" value="C:viral nucleocapsid"/>
    <property type="evidence" value="ECO:0007669"/>
    <property type="project" value="UniProtKB-KW"/>
</dbReference>
<evidence type="ECO:0000256" key="8">
    <source>
        <dbReference type="ARBA" id="ARBA00033344"/>
    </source>
</evidence>
<reference evidence="11" key="2">
    <citation type="submission" date="2015-02" db="EMBL/GenBank/DDBJ databases">
        <title>Virome of African Animals.</title>
        <authorList>
            <person name="Ng T.F.F."/>
            <person name="LeBreton M."/>
            <person name="Schneider B.S."/>
            <person name="Gillis A."/>
            <person name="Tamoufe U."/>
            <person name="Diffo L.D.D."/>
            <person name="Takuo J.M."/>
            <person name="Kondov N.O."/>
            <person name="Coffey L."/>
            <person name="Wolfe N.D."/>
            <person name="Delwart E."/>
        </authorList>
    </citation>
    <scope>NUCLEOTIDE SEQUENCE [LARGE SCALE GENOMIC DNA]</scope>
</reference>
<evidence type="ECO:0000256" key="9">
    <source>
        <dbReference type="SAM" id="MobiDB-lite"/>
    </source>
</evidence>
<evidence type="ECO:0000256" key="7">
    <source>
        <dbReference type="ARBA" id="ARBA00023274"/>
    </source>
</evidence>
<comment type="similarity">
    <text evidence="2">Belongs to the arteriviridae nucleocapsid family.</text>
</comment>
<evidence type="ECO:0000256" key="2">
    <source>
        <dbReference type="ARBA" id="ARBA00008461"/>
    </source>
</evidence>
<keyword evidence="6 10" id="KW-0543">Viral nucleoprotein</keyword>
<dbReference type="InterPro" id="IPR037179">
    <property type="entry name" value="Nucleocapsid_C"/>
</dbReference>
<comment type="subcellular location">
    <subcellularLocation>
        <location evidence="1">Virion</location>
    </subcellularLocation>
</comment>
<feature type="region of interest" description="Disordered" evidence="9">
    <location>
        <begin position="43"/>
        <end position="66"/>
    </location>
</feature>
<evidence type="ECO:0000313" key="11">
    <source>
        <dbReference type="Proteomes" id="UP000143088"/>
    </source>
</evidence>
<keyword evidence="7" id="KW-0687">Ribonucleoprotein</keyword>
<dbReference type="Gene3D" id="6.10.140.90">
    <property type="match status" value="1"/>
</dbReference>
<dbReference type="KEGG" id="vg:37616016"/>
<gene>
    <name evidence="10" type="primary">ORF7</name>
</gene>
<name>A0A0B5JFS1_9NIDO</name>
<keyword evidence="4" id="KW-0946">Virion</keyword>
<dbReference type="EMBL" id="KP026921">
    <property type="protein sequence ID" value="AJG06166.1"/>
    <property type="molecule type" value="Genomic_RNA"/>
</dbReference>
<accession>A0A0B5JFS1</accession>
<proteinExistence type="inferred from homology"/>
<dbReference type="GO" id="GO:0003723">
    <property type="term" value="F:RNA binding"/>
    <property type="evidence" value="ECO:0007669"/>
    <property type="project" value="UniProtKB-KW"/>
</dbReference>